<reference evidence="6" key="1">
    <citation type="journal article" date="2021" name="PeerJ">
        <title>Extensive microbial diversity within the chicken gut microbiome revealed by metagenomics and culture.</title>
        <authorList>
            <person name="Gilroy R."/>
            <person name="Ravi A."/>
            <person name="Getino M."/>
            <person name="Pursley I."/>
            <person name="Horton D.L."/>
            <person name="Alikhan N.F."/>
            <person name="Baker D."/>
            <person name="Gharbi K."/>
            <person name="Hall N."/>
            <person name="Watson M."/>
            <person name="Adriaenssens E.M."/>
            <person name="Foster-Nyarko E."/>
            <person name="Jarju S."/>
            <person name="Secka A."/>
            <person name="Antonio M."/>
            <person name="Oren A."/>
            <person name="Chaudhuri R.R."/>
            <person name="La Ragione R."/>
            <person name="Hildebrand F."/>
            <person name="Pallen M.J."/>
        </authorList>
    </citation>
    <scope>NUCLEOTIDE SEQUENCE</scope>
    <source>
        <strain evidence="6">ChiW4-1371</strain>
    </source>
</reference>
<comment type="caution">
    <text evidence="6">The sequence shown here is derived from an EMBL/GenBank/DDBJ whole genome shotgun (WGS) entry which is preliminary data.</text>
</comment>
<evidence type="ECO:0000256" key="3">
    <source>
        <dbReference type="ARBA" id="ARBA00022801"/>
    </source>
</evidence>
<dbReference type="Gene3D" id="2.40.50.90">
    <property type="match status" value="1"/>
</dbReference>
<evidence type="ECO:0000256" key="2">
    <source>
        <dbReference type="ARBA" id="ARBA00022759"/>
    </source>
</evidence>
<dbReference type="SUPFAM" id="SSF50199">
    <property type="entry name" value="Staphylococcal nuclease"/>
    <property type="match status" value="1"/>
</dbReference>
<dbReference type="PROSITE" id="PS50830">
    <property type="entry name" value="TNASE_3"/>
    <property type="match status" value="1"/>
</dbReference>
<evidence type="ECO:0000259" key="5">
    <source>
        <dbReference type="PROSITE" id="PS50830"/>
    </source>
</evidence>
<dbReference type="Pfam" id="PF00565">
    <property type="entry name" value="SNase"/>
    <property type="match status" value="1"/>
</dbReference>
<organism evidence="6 7">
    <name type="scientific">Candidatus Mucispirillum faecigallinarum</name>
    <dbReference type="NCBI Taxonomy" id="2838699"/>
    <lineage>
        <taxon>Bacteria</taxon>
        <taxon>Pseudomonadati</taxon>
        <taxon>Deferribacterota</taxon>
        <taxon>Deferribacteres</taxon>
        <taxon>Deferribacterales</taxon>
        <taxon>Mucispirillaceae</taxon>
        <taxon>Mucispirillum</taxon>
    </lineage>
</organism>
<protein>
    <submittedName>
        <fullName evidence="6">Thermonuclease family protein</fullName>
    </submittedName>
</protein>
<accession>A0A9D2GS05</accession>
<dbReference type="PROSITE" id="PS01123">
    <property type="entry name" value="TNASE_1"/>
    <property type="match status" value="1"/>
</dbReference>
<dbReference type="GO" id="GO:0004519">
    <property type="term" value="F:endonuclease activity"/>
    <property type="evidence" value="ECO:0007669"/>
    <property type="project" value="UniProtKB-KW"/>
</dbReference>
<keyword evidence="4" id="KW-0732">Signal</keyword>
<dbReference type="InterPro" id="IPR035437">
    <property type="entry name" value="SNase_OB-fold_sf"/>
</dbReference>
<feature type="chain" id="PRO_5039162331" evidence="4">
    <location>
        <begin position="22"/>
        <end position="179"/>
    </location>
</feature>
<dbReference type="InterPro" id="IPR016071">
    <property type="entry name" value="Staphylococal_nuclease_OB-fold"/>
</dbReference>
<feature type="domain" description="TNase-like" evidence="5">
    <location>
        <begin position="22"/>
        <end position="143"/>
    </location>
</feature>
<proteinExistence type="predicted"/>
<evidence type="ECO:0000313" key="7">
    <source>
        <dbReference type="Proteomes" id="UP000824176"/>
    </source>
</evidence>
<evidence type="ECO:0000256" key="4">
    <source>
        <dbReference type="SAM" id="SignalP"/>
    </source>
</evidence>
<evidence type="ECO:0000313" key="6">
    <source>
        <dbReference type="EMBL" id="HIZ88307.1"/>
    </source>
</evidence>
<name>A0A9D2GS05_9BACT</name>
<gene>
    <name evidence="6" type="ORF">H9804_00020</name>
</gene>
<reference evidence="6" key="2">
    <citation type="submission" date="2021-04" db="EMBL/GenBank/DDBJ databases">
        <authorList>
            <person name="Gilroy R."/>
        </authorList>
    </citation>
    <scope>NUCLEOTIDE SEQUENCE</scope>
    <source>
        <strain evidence="6">ChiW4-1371</strain>
    </source>
</reference>
<keyword evidence="3" id="KW-0378">Hydrolase</keyword>
<dbReference type="Proteomes" id="UP000824176">
    <property type="component" value="Unassembled WGS sequence"/>
</dbReference>
<dbReference type="PANTHER" id="PTHR12302:SF3">
    <property type="entry name" value="SERINE_THREONINE-PROTEIN KINASE 31"/>
    <property type="match status" value="1"/>
</dbReference>
<dbReference type="SMART" id="SM00318">
    <property type="entry name" value="SNc"/>
    <property type="match status" value="1"/>
</dbReference>
<dbReference type="GO" id="GO:0016787">
    <property type="term" value="F:hydrolase activity"/>
    <property type="evidence" value="ECO:0007669"/>
    <property type="project" value="UniProtKB-KW"/>
</dbReference>
<dbReference type="AlphaFoldDB" id="A0A9D2GS05"/>
<sequence>MKKILCTVFLAFILIPFIAFADENIIKIISIHDGDTLTVINDNNKKVKIRLFGIDAPETTQKYGQASRDYLRRIVKGKNLSYKIRSQDDYGRVVATLFGNGKDLNYEMIKAGYAWHYKYYNKSKEYADAEKNARNQKIGLWKGANPQAPWEYRRENKQNNNDDMEDLMRSLLKAAKYLF</sequence>
<dbReference type="InterPro" id="IPR002071">
    <property type="entry name" value="Thermonucl_AS"/>
</dbReference>
<dbReference type="EMBL" id="DXAQ01000002">
    <property type="protein sequence ID" value="HIZ88307.1"/>
    <property type="molecule type" value="Genomic_DNA"/>
</dbReference>
<feature type="signal peptide" evidence="4">
    <location>
        <begin position="1"/>
        <end position="21"/>
    </location>
</feature>
<keyword evidence="2" id="KW-0255">Endonuclease</keyword>
<dbReference type="GO" id="GO:0003676">
    <property type="term" value="F:nucleic acid binding"/>
    <property type="evidence" value="ECO:0007669"/>
    <property type="project" value="InterPro"/>
</dbReference>
<keyword evidence="1" id="KW-0540">Nuclease</keyword>
<evidence type="ECO:0000256" key="1">
    <source>
        <dbReference type="ARBA" id="ARBA00022722"/>
    </source>
</evidence>
<dbReference type="PANTHER" id="PTHR12302">
    <property type="entry name" value="EBNA2 BINDING PROTEIN P100"/>
    <property type="match status" value="1"/>
</dbReference>